<evidence type="ECO:0000313" key="7">
    <source>
        <dbReference type="WBParaSite" id="TCLT_0000669101-mRNA-1"/>
    </source>
</evidence>
<dbReference type="Proteomes" id="UP000276776">
    <property type="component" value="Unassembled WGS sequence"/>
</dbReference>
<dbReference type="WBParaSite" id="TCLT_0000669101-mRNA-1">
    <property type="protein sequence ID" value="TCLT_0000669101-mRNA-1"/>
    <property type="gene ID" value="TCLT_0000669101"/>
</dbReference>
<dbReference type="STRING" id="103827.A0A0N5D1G6"/>
<dbReference type="InterPro" id="IPR038479">
    <property type="entry name" value="Transthyretin-like_sf"/>
</dbReference>
<keyword evidence="6" id="KW-1185">Reference proteome</keyword>
<comment type="subcellular location">
    <subcellularLocation>
        <location evidence="1">Secreted</location>
    </subcellularLocation>
</comment>
<dbReference type="Pfam" id="PF01060">
    <property type="entry name" value="TTR-52"/>
    <property type="match status" value="1"/>
</dbReference>
<evidence type="ECO:0000313" key="5">
    <source>
        <dbReference type="EMBL" id="VDN04055.1"/>
    </source>
</evidence>
<dbReference type="OMA" id="DEDSKCT"/>
<dbReference type="GO" id="GO:0009986">
    <property type="term" value="C:cell surface"/>
    <property type="evidence" value="ECO:0007669"/>
    <property type="project" value="InterPro"/>
</dbReference>
<accession>A0A0N5D1G6</accession>
<dbReference type="GO" id="GO:0005576">
    <property type="term" value="C:extracellular region"/>
    <property type="evidence" value="ECO:0007669"/>
    <property type="project" value="UniProtKB-SubCell"/>
</dbReference>
<keyword evidence="4" id="KW-0732">Signal</keyword>
<dbReference type="InterPro" id="IPR001534">
    <property type="entry name" value="Transthyretin-like"/>
</dbReference>
<protein>
    <submittedName>
        <fullName evidence="7">Lactamase_B domain-containing protein</fullName>
    </submittedName>
</protein>
<evidence type="ECO:0000256" key="3">
    <source>
        <dbReference type="ARBA" id="ARBA00022525"/>
    </source>
</evidence>
<dbReference type="PANTHER" id="PTHR21700">
    <property type="entry name" value="TRANSTHYRETIN-LIKE FAMILY PROTEIN-RELATED"/>
    <property type="match status" value="1"/>
</dbReference>
<organism evidence="7">
    <name type="scientific">Thelazia callipaeda</name>
    <name type="common">Oriental eyeworm</name>
    <name type="synonym">Parasitic nematode</name>
    <dbReference type="NCBI Taxonomy" id="103827"/>
    <lineage>
        <taxon>Eukaryota</taxon>
        <taxon>Metazoa</taxon>
        <taxon>Ecdysozoa</taxon>
        <taxon>Nematoda</taxon>
        <taxon>Chromadorea</taxon>
        <taxon>Rhabditida</taxon>
        <taxon>Spirurina</taxon>
        <taxon>Spiruromorpha</taxon>
        <taxon>Thelazioidea</taxon>
        <taxon>Thelaziidae</taxon>
        <taxon>Thelazia</taxon>
    </lineage>
</organism>
<evidence type="ECO:0000256" key="4">
    <source>
        <dbReference type="ARBA" id="ARBA00022729"/>
    </source>
</evidence>
<keyword evidence="3" id="KW-0964">Secreted</keyword>
<comment type="similarity">
    <text evidence="2">Belongs to the nematode transthyretin-like family.</text>
</comment>
<reference evidence="5 6" key="2">
    <citation type="submission" date="2018-11" db="EMBL/GenBank/DDBJ databases">
        <authorList>
            <consortium name="Pathogen Informatics"/>
        </authorList>
    </citation>
    <scope>NUCLEOTIDE SEQUENCE [LARGE SCALE GENOMIC DNA]</scope>
</reference>
<evidence type="ECO:0000313" key="6">
    <source>
        <dbReference type="Proteomes" id="UP000276776"/>
    </source>
</evidence>
<dbReference type="Gene3D" id="2.60.40.3330">
    <property type="match status" value="1"/>
</dbReference>
<sequence>MVQSSAVRGIFLCGQRPEVGARVKLFEHDYNFANVYKQPNNINAYIAEYLNCNKQTLDISVANHEDLLNETYTDQDGRFFVHGTTIEVEQIKPILKVYHKCLLYGMPGFRKIHFVIPSHFTNYGQYAEKILDLGVFNLEVILPVSIPF</sequence>
<name>A0A0N5D1G6_THECL</name>
<gene>
    <name evidence="5" type="ORF">TCLT_LOCUS6680</name>
</gene>
<reference evidence="7" key="1">
    <citation type="submission" date="2017-02" db="UniProtKB">
        <authorList>
            <consortium name="WormBaseParasite"/>
        </authorList>
    </citation>
    <scope>IDENTIFICATION</scope>
</reference>
<evidence type="ECO:0000256" key="1">
    <source>
        <dbReference type="ARBA" id="ARBA00004613"/>
    </source>
</evidence>
<dbReference type="AlphaFoldDB" id="A0A0N5D1G6"/>
<dbReference type="OrthoDB" id="5845431at2759"/>
<evidence type="ECO:0000256" key="2">
    <source>
        <dbReference type="ARBA" id="ARBA00010112"/>
    </source>
</evidence>
<dbReference type="EMBL" id="UYYF01004435">
    <property type="protein sequence ID" value="VDN04055.1"/>
    <property type="molecule type" value="Genomic_DNA"/>
</dbReference>
<proteinExistence type="inferred from homology"/>